<proteinExistence type="predicted"/>
<keyword evidence="1" id="KW-1133">Transmembrane helix</keyword>
<evidence type="ECO:0000256" key="1">
    <source>
        <dbReference type="SAM" id="Phobius"/>
    </source>
</evidence>
<feature type="transmembrane region" description="Helical" evidence="1">
    <location>
        <begin position="109"/>
        <end position="134"/>
    </location>
</feature>
<keyword evidence="3" id="KW-1185">Reference proteome</keyword>
<name>A0ABW5DXW5_9BACT</name>
<organism evidence="2 3">
    <name type="scientific">Rubritalea spongiae</name>
    <dbReference type="NCBI Taxonomy" id="430797"/>
    <lineage>
        <taxon>Bacteria</taxon>
        <taxon>Pseudomonadati</taxon>
        <taxon>Verrucomicrobiota</taxon>
        <taxon>Verrucomicrobiia</taxon>
        <taxon>Verrucomicrobiales</taxon>
        <taxon>Rubritaleaceae</taxon>
        <taxon>Rubritalea</taxon>
    </lineage>
</organism>
<accession>A0ABW5DXW5</accession>
<evidence type="ECO:0000313" key="3">
    <source>
        <dbReference type="Proteomes" id="UP001597297"/>
    </source>
</evidence>
<evidence type="ECO:0000313" key="2">
    <source>
        <dbReference type="EMBL" id="MFD2275161.1"/>
    </source>
</evidence>
<reference evidence="3" key="1">
    <citation type="journal article" date="2019" name="Int. J. Syst. Evol. Microbiol.">
        <title>The Global Catalogue of Microorganisms (GCM) 10K type strain sequencing project: providing services to taxonomists for standard genome sequencing and annotation.</title>
        <authorList>
            <consortium name="The Broad Institute Genomics Platform"/>
            <consortium name="The Broad Institute Genome Sequencing Center for Infectious Disease"/>
            <person name="Wu L."/>
            <person name="Ma J."/>
        </authorList>
    </citation>
    <scope>NUCLEOTIDE SEQUENCE [LARGE SCALE GENOMIC DNA]</scope>
    <source>
        <strain evidence="3">JCM 16545</strain>
    </source>
</reference>
<gene>
    <name evidence="2" type="ORF">ACFSQZ_01660</name>
</gene>
<evidence type="ECO:0008006" key="4">
    <source>
        <dbReference type="Google" id="ProtNLM"/>
    </source>
</evidence>
<dbReference type="Proteomes" id="UP001597297">
    <property type="component" value="Unassembled WGS sequence"/>
</dbReference>
<keyword evidence="1" id="KW-0472">Membrane</keyword>
<comment type="caution">
    <text evidence="2">The sequence shown here is derived from an EMBL/GenBank/DDBJ whole genome shotgun (WGS) entry which is preliminary data.</text>
</comment>
<protein>
    <recommendedName>
        <fullName evidence="4">DUF2207 domain-containing protein</fullName>
    </recommendedName>
</protein>
<feature type="transmembrane region" description="Helical" evidence="1">
    <location>
        <begin position="140"/>
        <end position="158"/>
    </location>
</feature>
<keyword evidence="1" id="KW-0812">Transmembrane</keyword>
<dbReference type="EMBL" id="JBHUJC010000003">
    <property type="protein sequence ID" value="MFD2275161.1"/>
    <property type="molecule type" value="Genomic_DNA"/>
</dbReference>
<sequence length="178" mass="19088">MVLYSLGIDTGFYGEAVKGKLTVHRGRVDDLTRTTHVSGGGETSARTAHITMLKVNGRHCEYRGTVPLPLSEGEVVKFVGVDEQGLTQVWALTNESTGWRTSALSSNGLVVGCSIGILVIGVLMAILIAVFFAFFFLPLAIFPLGIGAAAVYLTSKHLSKLSRVKMMSERAHGLLNHS</sequence>